<dbReference type="Pfam" id="PF00512">
    <property type="entry name" value="HisKA"/>
    <property type="match status" value="1"/>
</dbReference>
<dbReference type="InterPro" id="IPR003661">
    <property type="entry name" value="HisK_dim/P_dom"/>
</dbReference>
<feature type="transmembrane region" description="Helical" evidence="4">
    <location>
        <begin position="171"/>
        <end position="196"/>
    </location>
</feature>
<dbReference type="Pfam" id="PF02518">
    <property type="entry name" value="HATPase_c"/>
    <property type="match status" value="1"/>
</dbReference>
<protein>
    <recommendedName>
        <fullName evidence="2">histidine kinase</fullName>
        <ecNumber evidence="2">2.7.13.3</ecNumber>
    </recommendedName>
</protein>
<dbReference type="GO" id="GO:0000155">
    <property type="term" value="F:phosphorelay sensor kinase activity"/>
    <property type="evidence" value="ECO:0007669"/>
    <property type="project" value="InterPro"/>
</dbReference>
<dbReference type="PANTHER" id="PTHR43547">
    <property type="entry name" value="TWO-COMPONENT HISTIDINE KINASE"/>
    <property type="match status" value="1"/>
</dbReference>
<dbReference type="Proteomes" id="UP000484255">
    <property type="component" value="Unassembled WGS sequence"/>
</dbReference>
<dbReference type="InterPro" id="IPR003594">
    <property type="entry name" value="HATPase_dom"/>
</dbReference>
<dbReference type="PROSITE" id="PS50109">
    <property type="entry name" value="HIS_KIN"/>
    <property type="match status" value="1"/>
</dbReference>
<dbReference type="EMBL" id="JAAGOH010000027">
    <property type="protein sequence ID" value="NDY93060.1"/>
    <property type="molecule type" value="Genomic_DNA"/>
</dbReference>
<evidence type="ECO:0000259" key="5">
    <source>
        <dbReference type="PROSITE" id="PS50109"/>
    </source>
</evidence>
<evidence type="ECO:0000313" key="7">
    <source>
        <dbReference type="Proteomes" id="UP000484255"/>
    </source>
</evidence>
<dbReference type="PANTHER" id="PTHR43547:SF2">
    <property type="entry name" value="HYBRID SIGNAL TRANSDUCTION HISTIDINE KINASE C"/>
    <property type="match status" value="1"/>
</dbReference>
<proteinExistence type="predicted"/>
<dbReference type="InterPro" id="IPR036097">
    <property type="entry name" value="HisK_dim/P_sf"/>
</dbReference>
<evidence type="ECO:0000256" key="1">
    <source>
        <dbReference type="ARBA" id="ARBA00000085"/>
    </source>
</evidence>
<name>A0A7C9TKX4_9BURK</name>
<keyword evidence="4" id="KW-0472">Membrane</keyword>
<dbReference type="AlphaFoldDB" id="A0A7C9TKX4"/>
<gene>
    <name evidence="6" type="ORF">G3A44_17850</name>
</gene>
<comment type="catalytic activity">
    <reaction evidence="1">
        <text>ATP + protein L-histidine = ADP + protein N-phospho-L-histidine.</text>
        <dbReference type="EC" id="2.7.13.3"/>
    </reaction>
</comment>
<dbReference type="CDD" id="cd00075">
    <property type="entry name" value="HATPase"/>
    <property type="match status" value="1"/>
</dbReference>
<accession>A0A7C9TKX4</accession>
<evidence type="ECO:0000256" key="3">
    <source>
        <dbReference type="ARBA" id="ARBA00022553"/>
    </source>
</evidence>
<feature type="transmembrane region" description="Helical" evidence="4">
    <location>
        <begin position="136"/>
        <end position="159"/>
    </location>
</feature>
<keyword evidence="3" id="KW-0597">Phosphoprotein</keyword>
<dbReference type="InterPro" id="IPR004358">
    <property type="entry name" value="Sig_transdc_His_kin-like_C"/>
</dbReference>
<keyword evidence="4" id="KW-1133">Transmembrane helix</keyword>
<dbReference type="InterPro" id="IPR000014">
    <property type="entry name" value="PAS"/>
</dbReference>
<keyword evidence="7" id="KW-1185">Reference proteome</keyword>
<evidence type="ECO:0000256" key="2">
    <source>
        <dbReference type="ARBA" id="ARBA00012438"/>
    </source>
</evidence>
<feature type="transmembrane region" description="Helical" evidence="4">
    <location>
        <begin position="65"/>
        <end position="85"/>
    </location>
</feature>
<dbReference type="SMART" id="SM00388">
    <property type="entry name" value="HisKA"/>
    <property type="match status" value="1"/>
</dbReference>
<dbReference type="Pfam" id="PF13188">
    <property type="entry name" value="PAS_8"/>
    <property type="match status" value="1"/>
</dbReference>
<dbReference type="SUPFAM" id="SSF55874">
    <property type="entry name" value="ATPase domain of HSP90 chaperone/DNA topoisomerase II/histidine kinase"/>
    <property type="match status" value="1"/>
</dbReference>
<sequence length="593" mass="63102">MNPDTTAVPSGQALQRTLRQVVQDGDLAQRRIFATYVVARALLALILVLVQGGHWLASGGIGRGLMALGGLYAVQALCCWALPSYRSADAGRITLRQWWATVAVDAAAFSTMHALGSTGNLSYAALLVLPAMMAGVLSTWVPALATVSAMSLALLLVALKSFLGPDGASHLMQAGLVGAGLFTVTLFSGQMASWVASEERAALGSLGLAHQQAALSHLVIEEMAEGVLVVDRAQQVRMANRAARALLGLGAETPGAGFSLSSRSAWRSLSLALERAFLSGHWPDPGSDVALGGGDDGVPQWMRVRVRFTTGLLGPGELLEGDAGQGLGEPLAVVFVEELRRIEDRQRQERLVSIGRISTSIAHEIRNPLAAVSQANALLLEDSGLRPDQRLLGRMIGDNVERLKRIVEDVLEAAPAGGQPSPVIELVEEVRAVVEEWGRTAGVPVGEEGVLHLLPPAGALPVLFDPHHLRRVLVNLLDNALRHSSGCPGAVQVTLEALDGDFARLCVANDGDLIPPDVERYLFEPFHSTRSRGTGLGLYICRELCQRHGGIIDYVRRPGAPHGNLFMVVLRRENVHPAVQGRSEPGRLLAGLS</sequence>
<dbReference type="InterPro" id="IPR036890">
    <property type="entry name" value="HATPase_C_sf"/>
</dbReference>
<evidence type="ECO:0000313" key="6">
    <source>
        <dbReference type="EMBL" id="NDY93060.1"/>
    </source>
</evidence>
<dbReference type="PRINTS" id="PR00344">
    <property type="entry name" value="BCTRLSENSOR"/>
</dbReference>
<dbReference type="EC" id="2.7.13.3" evidence="2"/>
<comment type="caution">
    <text evidence="6">The sequence shown here is derived from an EMBL/GenBank/DDBJ whole genome shotgun (WGS) entry which is preliminary data.</text>
</comment>
<evidence type="ECO:0000256" key="4">
    <source>
        <dbReference type="SAM" id="Phobius"/>
    </source>
</evidence>
<organism evidence="6 7">
    <name type="scientific">Ideonella livida</name>
    <dbReference type="NCBI Taxonomy" id="2707176"/>
    <lineage>
        <taxon>Bacteria</taxon>
        <taxon>Pseudomonadati</taxon>
        <taxon>Pseudomonadota</taxon>
        <taxon>Betaproteobacteria</taxon>
        <taxon>Burkholderiales</taxon>
        <taxon>Sphaerotilaceae</taxon>
        <taxon>Ideonella</taxon>
    </lineage>
</organism>
<dbReference type="SUPFAM" id="SSF47384">
    <property type="entry name" value="Homodimeric domain of signal transducing histidine kinase"/>
    <property type="match status" value="1"/>
</dbReference>
<dbReference type="InterPro" id="IPR005467">
    <property type="entry name" value="His_kinase_dom"/>
</dbReference>
<keyword evidence="4" id="KW-0812">Transmembrane</keyword>
<dbReference type="CDD" id="cd00082">
    <property type="entry name" value="HisKA"/>
    <property type="match status" value="1"/>
</dbReference>
<reference evidence="6 7" key="1">
    <citation type="submission" date="2020-02" db="EMBL/GenBank/DDBJ databases">
        <title>Ideonella bacterium strain TBM-1.</title>
        <authorList>
            <person name="Chen W.-M."/>
        </authorList>
    </citation>
    <scope>NUCLEOTIDE SEQUENCE [LARGE SCALE GENOMIC DNA]</scope>
    <source>
        <strain evidence="6 7">TBM-1</strain>
    </source>
</reference>
<dbReference type="Gene3D" id="1.10.287.130">
    <property type="match status" value="1"/>
</dbReference>
<dbReference type="Gene3D" id="3.30.450.20">
    <property type="entry name" value="PAS domain"/>
    <property type="match status" value="1"/>
</dbReference>
<feature type="transmembrane region" description="Helical" evidence="4">
    <location>
        <begin position="33"/>
        <end position="53"/>
    </location>
</feature>
<dbReference type="RefSeq" id="WP_163459112.1">
    <property type="nucleotide sequence ID" value="NZ_JAAGOH010000027.1"/>
</dbReference>
<feature type="transmembrane region" description="Helical" evidence="4">
    <location>
        <begin position="97"/>
        <end position="116"/>
    </location>
</feature>
<feature type="domain" description="Histidine kinase" evidence="5">
    <location>
        <begin position="360"/>
        <end position="574"/>
    </location>
</feature>
<dbReference type="SMART" id="SM00387">
    <property type="entry name" value="HATPase_c"/>
    <property type="match status" value="1"/>
</dbReference>
<dbReference type="Gene3D" id="3.30.565.10">
    <property type="entry name" value="Histidine kinase-like ATPase, C-terminal domain"/>
    <property type="match status" value="1"/>
</dbReference>